<dbReference type="InterPro" id="IPR041471">
    <property type="entry name" value="UvrB_inter"/>
</dbReference>
<dbReference type="Proteomes" id="UP000449710">
    <property type="component" value="Unassembled WGS sequence"/>
</dbReference>
<keyword evidence="3 13" id="KW-0547">Nucleotide-binding</keyword>
<dbReference type="PROSITE" id="PS51194">
    <property type="entry name" value="HELICASE_CTER"/>
    <property type="match status" value="1"/>
</dbReference>
<evidence type="ECO:0000256" key="12">
    <source>
        <dbReference type="ARBA" id="ARBA00070128"/>
    </source>
</evidence>
<evidence type="ECO:0000256" key="10">
    <source>
        <dbReference type="ARBA" id="ARBA00061104"/>
    </source>
</evidence>
<comment type="subcellular location">
    <subcellularLocation>
        <location evidence="1 13">Cytoplasm</location>
    </subcellularLocation>
</comment>
<dbReference type="Pfam" id="PF02559">
    <property type="entry name" value="CarD_TRCF_RID"/>
    <property type="match status" value="1"/>
</dbReference>
<name>A0AA43XLL0_9CLOT</name>
<dbReference type="InterPro" id="IPR027417">
    <property type="entry name" value="P-loop_NTPase"/>
</dbReference>
<dbReference type="InterPro" id="IPR004576">
    <property type="entry name" value="Mfd"/>
</dbReference>
<feature type="domain" description="Helicase C-terminal" evidence="16">
    <location>
        <begin position="861"/>
        <end position="1014"/>
    </location>
</feature>
<keyword evidence="7 13" id="KW-0067">ATP-binding</keyword>
<dbReference type="InterPro" id="IPR037235">
    <property type="entry name" value="TRCF-like_C_D7"/>
</dbReference>
<dbReference type="PANTHER" id="PTHR47964:SF1">
    <property type="entry name" value="ATP-DEPENDENT DNA HELICASE HOMOLOG RECG, CHLOROPLASTIC"/>
    <property type="match status" value="1"/>
</dbReference>
<dbReference type="Pfam" id="PF00270">
    <property type="entry name" value="DEAD"/>
    <property type="match status" value="1"/>
</dbReference>
<evidence type="ECO:0000256" key="4">
    <source>
        <dbReference type="ARBA" id="ARBA00022763"/>
    </source>
</evidence>
<dbReference type="AlphaFoldDB" id="A0AA43XLL0"/>
<dbReference type="Gene3D" id="3.40.50.11180">
    <property type="match status" value="1"/>
</dbReference>
<keyword evidence="4 13" id="KW-0227">DNA damage</keyword>
<dbReference type="SUPFAM" id="SSF143517">
    <property type="entry name" value="TRCF domain-like"/>
    <property type="match status" value="1"/>
</dbReference>
<evidence type="ECO:0000259" key="16">
    <source>
        <dbReference type="PROSITE" id="PS51194"/>
    </source>
</evidence>
<evidence type="ECO:0000256" key="3">
    <source>
        <dbReference type="ARBA" id="ARBA00022741"/>
    </source>
</evidence>
<keyword evidence="9 13" id="KW-0234">DNA repair</keyword>
<dbReference type="Gene3D" id="3.90.1150.50">
    <property type="entry name" value="Transcription-repair-coupling factor, D7 domain"/>
    <property type="match status" value="1"/>
</dbReference>
<keyword evidence="18" id="KW-1185">Reference proteome</keyword>
<dbReference type="Gene3D" id="3.30.2060.10">
    <property type="entry name" value="Penicillin-binding protein 1b domain"/>
    <property type="match status" value="1"/>
</dbReference>
<dbReference type="GO" id="GO:0003684">
    <property type="term" value="F:damaged DNA binding"/>
    <property type="evidence" value="ECO:0007669"/>
    <property type="project" value="InterPro"/>
</dbReference>
<evidence type="ECO:0000256" key="14">
    <source>
        <dbReference type="SAM" id="MobiDB-lite"/>
    </source>
</evidence>
<dbReference type="InterPro" id="IPR003711">
    <property type="entry name" value="CarD-like/TRCF_RID"/>
</dbReference>
<dbReference type="PROSITE" id="PS51192">
    <property type="entry name" value="HELICASE_ATP_BIND_1"/>
    <property type="match status" value="1"/>
</dbReference>
<dbReference type="PANTHER" id="PTHR47964">
    <property type="entry name" value="ATP-DEPENDENT DNA HELICASE HOMOLOG RECG, CHLOROPLASTIC"/>
    <property type="match status" value="1"/>
</dbReference>
<keyword evidence="8 13" id="KW-0238">DNA-binding</keyword>
<reference evidence="17 18" key="1">
    <citation type="submission" date="2019-04" db="EMBL/GenBank/DDBJ databases">
        <title>Isachenkonia alkalipeptolytica gen. nov. sp. nov. a new anaerobic, alkiliphilic organothrophic bacterium capable to reduce synthesized ferrihydrite isolated from a soda lake.</title>
        <authorList>
            <person name="Toshchakov S.V."/>
            <person name="Zavarzina D.G."/>
            <person name="Zhilina T.N."/>
            <person name="Kostrikina N.A."/>
            <person name="Kublanov I.V."/>
        </authorList>
    </citation>
    <scope>NUCLEOTIDE SEQUENCE [LARGE SCALE GENOMIC DNA]</scope>
    <source>
        <strain evidence="17 18">Z-1701</strain>
    </source>
</reference>
<dbReference type="SMART" id="SM01058">
    <property type="entry name" value="CarD_TRCF"/>
    <property type="match status" value="1"/>
</dbReference>
<organism evidence="17 18">
    <name type="scientific">Isachenkonia alkalipeptolytica</name>
    <dbReference type="NCBI Taxonomy" id="2565777"/>
    <lineage>
        <taxon>Bacteria</taxon>
        <taxon>Bacillati</taxon>
        <taxon>Bacillota</taxon>
        <taxon>Clostridia</taxon>
        <taxon>Eubacteriales</taxon>
        <taxon>Clostridiaceae</taxon>
        <taxon>Isachenkonia</taxon>
    </lineage>
</organism>
<dbReference type="GO" id="GO:0005524">
    <property type="term" value="F:ATP binding"/>
    <property type="evidence" value="ECO:0007669"/>
    <property type="project" value="UniProtKB-UniRule"/>
</dbReference>
<evidence type="ECO:0000256" key="2">
    <source>
        <dbReference type="ARBA" id="ARBA00022490"/>
    </source>
</evidence>
<keyword evidence="5 13" id="KW-0378">Hydrolase</keyword>
<dbReference type="InterPro" id="IPR001650">
    <property type="entry name" value="Helicase_C-like"/>
</dbReference>
<comment type="similarity">
    <text evidence="10 13">In the N-terminal section; belongs to the UvrB family.</text>
</comment>
<dbReference type="Gene3D" id="2.40.10.170">
    <property type="match status" value="1"/>
</dbReference>
<evidence type="ECO:0000259" key="15">
    <source>
        <dbReference type="PROSITE" id="PS51192"/>
    </source>
</evidence>
<dbReference type="InterPro" id="IPR036101">
    <property type="entry name" value="CarD-like/TRCF_RID_sf"/>
</dbReference>
<accession>A0AA43XLL0</accession>
<dbReference type="SUPFAM" id="SSF141259">
    <property type="entry name" value="CarD-like"/>
    <property type="match status" value="1"/>
</dbReference>
<dbReference type="EC" id="3.6.4.-" evidence="13"/>
<dbReference type="SMART" id="SM00490">
    <property type="entry name" value="HELICc"/>
    <property type="match status" value="1"/>
</dbReference>
<dbReference type="SMART" id="SM00487">
    <property type="entry name" value="DEXDc"/>
    <property type="match status" value="1"/>
</dbReference>
<dbReference type="SMART" id="SM00982">
    <property type="entry name" value="TRCF"/>
    <property type="match status" value="1"/>
</dbReference>
<dbReference type="GO" id="GO:0006355">
    <property type="term" value="P:regulation of DNA-templated transcription"/>
    <property type="evidence" value="ECO:0007669"/>
    <property type="project" value="UniProtKB-UniRule"/>
</dbReference>
<dbReference type="Pfam" id="PF17757">
    <property type="entry name" value="UvrB_inter"/>
    <property type="match status" value="1"/>
</dbReference>
<proteinExistence type="inferred from homology"/>
<gene>
    <name evidence="13 17" type="primary">mfd</name>
    <name evidence="17" type="ORF">ISALK_11215</name>
</gene>
<dbReference type="GO" id="GO:0005737">
    <property type="term" value="C:cytoplasm"/>
    <property type="evidence" value="ECO:0007669"/>
    <property type="project" value="UniProtKB-SubCell"/>
</dbReference>
<dbReference type="NCBIfam" id="TIGR00580">
    <property type="entry name" value="mfd"/>
    <property type="match status" value="1"/>
</dbReference>
<dbReference type="RefSeq" id="WP_160722347.1">
    <property type="nucleotide sequence ID" value="NZ_SUMG01000016.1"/>
</dbReference>
<dbReference type="InterPro" id="IPR005118">
    <property type="entry name" value="TRCF_C"/>
</dbReference>
<keyword evidence="6" id="KW-0347">Helicase</keyword>
<feature type="region of interest" description="Disordered" evidence="14">
    <location>
        <begin position="1"/>
        <end position="34"/>
    </location>
</feature>
<dbReference type="InterPro" id="IPR047112">
    <property type="entry name" value="RecG/Mfd"/>
</dbReference>
<comment type="function">
    <text evidence="13">Couples transcription and DNA repair by recognizing RNA polymerase (RNAP) stalled at DNA lesions. Mediates ATP-dependent release of RNAP and its truncated transcript from the DNA, and recruitment of nucleotide excision repair machinery to the damaged site.</text>
</comment>
<comment type="similarity">
    <text evidence="11 13">In the C-terminal section; belongs to the helicase family. RecG subfamily.</text>
</comment>
<dbReference type="Pfam" id="PF03461">
    <property type="entry name" value="TRCF"/>
    <property type="match status" value="1"/>
</dbReference>
<dbReference type="Gene3D" id="3.40.50.300">
    <property type="entry name" value="P-loop containing nucleotide triphosphate hydrolases"/>
    <property type="match status" value="2"/>
</dbReference>
<sequence length="1207" mass="139318">MDKKNPKDQSNKKDQDNKIKEKNKLEKNSPEDSAKIKEELLLAPLLKSGKFQELTEHIEQGRTPVLLQGLTDGQKAHMAYGLGEAQKPKQTMIITYTEKEAENIYEDLKFYRGERAALFENREIMFYEMEASDKKRENRRIEVLEKLLRREVDTLVLSVESLLLKLPPKSRFESLILPFEVGGTVDLETVLQTFIQQGYERTERVEYPGEFSLRGGIIDIYPLSEEDPYRIELFDDEVDSIRSFDRGTQKSVDKVEKITIYPADTLLVERENLSAVGERLKKDLQRMKKPLGEDAFENLEEKTLHLVDRLENQQDVSGLREYLPYIYDHPCCLLDYLDQDALVILDEPNRLRDRSTGRTTEFAESFQNLLEKGEVLPKQGELLFQYPEILERLQSFSLVNYSLLPKVHRDFNPKSIVNFITRQAPSFAGQMERLVKEIIRLRQKGYKTLLLPGSKDRALRLLDLLRERGVFGEFAVSPRGDIQTGEVIILEGSVSRGFEYLDHKYMILTDLEIYGVHKQKKKTKKRRDSDTETLKSYVDLNVGDYVVHENHGVGKYLGIEELDVAGVKKDYLKIKYIGTDHLYVPTDQMHLIQKYVGDDDKPPKLSKLGGAEWTKQKKKVQRAVEDIAEDLIELYAKREEAKGYSFSKDSQWQQQFEDLFPYEETPDQLKSIEEVKRDMERERPMDRLLCGDVGYGKTEVAIRAAFKTVLDGKQVAFLVPTTILAQQHFNNFKERFETFPVKVEMLSRFKSAKEQKKILEDLRAGTVDLVVGTHRILSKDLRFKDLGLLVVDEEQRFGVKHKEKLKSLKENVDVLTLTATPIPRTLHMSMIGIRDISVIEDPPEERSPVETYVTPENESLTADAVSRELEREGQVYVVYNRVDTIHSEARKVQELIPEARVEVAHGQMAEGKLEKLMMAYYHGEIDVLVCTTIIETGLDIQNVNTIIIKNADRLGLSQLYQLRGRVGRTNKQGYAYLMYERNKILSEVADKRLKAVKEFTEFGSGFKIAMRDLEIRGAGNILGAQQHGHIAAVGYDLYVKMLSEALTKQKGEAPVIEKPETLIEIPVDAYIPKDYIQNEGHKIEIYKKIVFIENLDHLYSIEEEVEDRFGDLPMVVRHLMLIAYLKALGKELNLESITGGEKGIKLKFRRDTKLNPETIGELLHRYKWILTFHGQKDFYFLYKPKEKSAYDLLKDLQEILETLQSRA</sequence>
<evidence type="ECO:0000256" key="5">
    <source>
        <dbReference type="ARBA" id="ARBA00022801"/>
    </source>
</evidence>
<dbReference type="InterPro" id="IPR011545">
    <property type="entry name" value="DEAD/DEAH_box_helicase_dom"/>
</dbReference>
<evidence type="ECO:0000256" key="9">
    <source>
        <dbReference type="ARBA" id="ARBA00023204"/>
    </source>
</evidence>
<evidence type="ECO:0000256" key="6">
    <source>
        <dbReference type="ARBA" id="ARBA00022806"/>
    </source>
</evidence>
<evidence type="ECO:0000313" key="17">
    <source>
        <dbReference type="EMBL" id="NBG89058.1"/>
    </source>
</evidence>
<dbReference type="HAMAP" id="MF_00969">
    <property type="entry name" value="TRCF"/>
    <property type="match status" value="1"/>
</dbReference>
<keyword evidence="2 13" id="KW-0963">Cytoplasm</keyword>
<comment type="caution">
    <text evidence="17">The sequence shown here is derived from an EMBL/GenBank/DDBJ whole genome shotgun (WGS) entry which is preliminary data.</text>
</comment>
<evidence type="ECO:0000256" key="1">
    <source>
        <dbReference type="ARBA" id="ARBA00004496"/>
    </source>
</evidence>
<dbReference type="InterPro" id="IPR014001">
    <property type="entry name" value="Helicase_ATP-bd"/>
</dbReference>
<evidence type="ECO:0000256" key="11">
    <source>
        <dbReference type="ARBA" id="ARBA00061399"/>
    </source>
</evidence>
<dbReference type="EMBL" id="SUMG01000016">
    <property type="protein sequence ID" value="NBG89058.1"/>
    <property type="molecule type" value="Genomic_DNA"/>
</dbReference>
<dbReference type="SUPFAM" id="SSF52540">
    <property type="entry name" value="P-loop containing nucleoside triphosphate hydrolases"/>
    <property type="match status" value="4"/>
</dbReference>
<evidence type="ECO:0000256" key="8">
    <source>
        <dbReference type="ARBA" id="ARBA00023125"/>
    </source>
</evidence>
<evidence type="ECO:0000256" key="7">
    <source>
        <dbReference type="ARBA" id="ARBA00022840"/>
    </source>
</evidence>
<evidence type="ECO:0000313" key="18">
    <source>
        <dbReference type="Proteomes" id="UP000449710"/>
    </source>
</evidence>
<dbReference type="GO" id="GO:0016787">
    <property type="term" value="F:hydrolase activity"/>
    <property type="evidence" value="ECO:0007669"/>
    <property type="project" value="UniProtKB-KW"/>
</dbReference>
<dbReference type="GO" id="GO:0003678">
    <property type="term" value="F:DNA helicase activity"/>
    <property type="evidence" value="ECO:0007669"/>
    <property type="project" value="TreeGrafter"/>
</dbReference>
<protein>
    <recommendedName>
        <fullName evidence="12 13">Transcription-repair-coupling factor</fullName>
        <shortName evidence="13">TRCF</shortName>
        <ecNumber evidence="13">3.6.4.-</ecNumber>
    </recommendedName>
</protein>
<dbReference type="CDD" id="cd17991">
    <property type="entry name" value="DEXHc_TRCF"/>
    <property type="match status" value="1"/>
</dbReference>
<dbReference type="GO" id="GO:0000716">
    <property type="term" value="P:transcription-coupled nucleotide-excision repair, DNA damage recognition"/>
    <property type="evidence" value="ECO:0007669"/>
    <property type="project" value="UniProtKB-UniRule"/>
</dbReference>
<feature type="domain" description="Helicase ATP-binding" evidence="15">
    <location>
        <begin position="678"/>
        <end position="839"/>
    </location>
</feature>
<dbReference type="FunFam" id="3.40.50.300:FF:000546">
    <property type="entry name" value="Transcription-repair-coupling factor"/>
    <property type="match status" value="1"/>
</dbReference>
<dbReference type="Pfam" id="PF00271">
    <property type="entry name" value="Helicase_C"/>
    <property type="match status" value="1"/>
</dbReference>
<evidence type="ECO:0000256" key="13">
    <source>
        <dbReference type="HAMAP-Rule" id="MF_00969"/>
    </source>
</evidence>